<dbReference type="NCBIfam" id="NF003437">
    <property type="entry name" value="PRK04965.1"/>
    <property type="match status" value="1"/>
</dbReference>
<keyword evidence="6" id="KW-0274">FAD</keyword>
<dbReference type="EC" id="1.18.1.-" evidence="11"/>
<name>A0A1C3IUG4_9VIBR</name>
<evidence type="ECO:0000313" key="11">
    <source>
        <dbReference type="EMBL" id="SBS64958.1"/>
    </source>
</evidence>
<dbReference type="InterPro" id="IPR041364">
    <property type="entry name" value="Rbx-bd"/>
</dbReference>
<gene>
    <name evidence="11" type="primary">norW</name>
    <name evidence="11" type="ORF">VAT7223_02436</name>
</gene>
<keyword evidence="5" id="KW-0285">Flavoprotein</keyword>
<dbReference type="GeneID" id="94234725"/>
<evidence type="ECO:0000256" key="7">
    <source>
        <dbReference type="ARBA" id="ARBA00023002"/>
    </source>
</evidence>
<dbReference type="EMBL" id="FLQP01000033">
    <property type="protein sequence ID" value="SBS64958.1"/>
    <property type="molecule type" value="Genomic_DNA"/>
</dbReference>
<dbReference type="Proteomes" id="UP000092876">
    <property type="component" value="Unassembled WGS sequence"/>
</dbReference>
<dbReference type="PRINTS" id="PR00368">
    <property type="entry name" value="FADPNR"/>
</dbReference>
<evidence type="ECO:0000256" key="5">
    <source>
        <dbReference type="ARBA" id="ARBA00022630"/>
    </source>
</evidence>
<comment type="similarity">
    <text evidence="3">Belongs to the FAD-dependent oxidoreductase family.</text>
</comment>
<proteinExistence type="inferred from homology"/>
<evidence type="ECO:0000259" key="10">
    <source>
        <dbReference type="Pfam" id="PF18113"/>
    </source>
</evidence>
<dbReference type="InterPro" id="IPR023753">
    <property type="entry name" value="FAD/NAD-binding_dom"/>
</dbReference>
<accession>A0A1C3IUG4</accession>
<sequence length="389" mass="41758">MSNIVIVGGGFAALQTIKMVRKLDQDIAITMITADAGVEYSKPNLSHAFSQEQTPETLAVHNAQQLAEQYNVVIKTKALVSEIDTEQQCVHVDGQSIHYSKLVLATGATPFIPPTEGLKRSATITLNSLEEFDKHKAQIDGAQRITVMGGGLIGVELAFDLQTAGKNVTIIEPASYLLNNLVPPFVSLELERELAKAGATVETDSAICRATYLHDGVRLQTTASRLIRADIVIAAAGLRPNTALATQAGIEVNRGIVVDDTLKTSANNVYAIGDCAEIEGRVMAYLQPAILSANVLAKQLTKDRGGIKVGEAKLSLPHMITKVKTPSYPIQLAGRDIHTAQSWETRFELNGLIAKGFNEDNQLVGFIVTGEHTKAAFPLLKELQASSPA</sequence>
<dbReference type="PANTHER" id="PTHR43429:SF3">
    <property type="entry name" value="NITRITE REDUCTASE [NAD(P)H]"/>
    <property type="match status" value="1"/>
</dbReference>
<organism evidence="11 12">
    <name type="scientific">Vibrio atlanticus</name>
    <dbReference type="NCBI Taxonomy" id="693153"/>
    <lineage>
        <taxon>Bacteria</taxon>
        <taxon>Pseudomonadati</taxon>
        <taxon>Pseudomonadota</taxon>
        <taxon>Gammaproteobacteria</taxon>
        <taxon>Vibrionales</taxon>
        <taxon>Vibrionaceae</taxon>
        <taxon>Vibrio</taxon>
    </lineage>
</organism>
<evidence type="ECO:0000256" key="1">
    <source>
        <dbReference type="ARBA" id="ARBA00001974"/>
    </source>
</evidence>
<keyword evidence="8" id="KW-0520">NAD</keyword>
<evidence type="ECO:0000256" key="2">
    <source>
        <dbReference type="ARBA" id="ARBA00004496"/>
    </source>
</evidence>
<reference evidence="12" key="1">
    <citation type="submission" date="2016-06" db="EMBL/GenBank/DDBJ databases">
        <authorList>
            <person name="Rodrigo-Torres Lidia"/>
            <person name="Arahal R.David."/>
        </authorList>
    </citation>
    <scope>NUCLEOTIDE SEQUENCE [LARGE SCALE GENOMIC DNA]</scope>
    <source>
        <strain evidence="12">CECT 7223</strain>
    </source>
</reference>
<evidence type="ECO:0000256" key="4">
    <source>
        <dbReference type="ARBA" id="ARBA00022490"/>
    </source>
</evidence>
<evidence type="ECO:0000256" key="6">
    <source>
        <dbReference type="ARBA" id="ARBA00022827"/>
    </source>
</evidence>
<feature type="domain" description="FAD/NAD(P)-binding" evidence="9">
    <location>
        <begin position="3"/>
        <end position="280"/>
    </location>
</feature>
<evidence type="ECO:0000259" key="9">
    <source>
        <dbReference type="Pfam" id="PF07992"/>
    </source>
</evidence>
<dbReference type="Gene3D" id="3.30.390.120">
    <property type="match status" value="1"/>
</dbReference>
<dbReference type="Pfam" id="PF07992">
    <property type="entry name" value="Pyr_redox_2"/>
    <property type="match status" value="1"/>
</dbReference>
<dbReference type="Gene3D" id="3.50.50.60">
    <property type="entry name" value="FAD/NAD(P)-binding domain"/>
    <property type="match status" value="2"/>
</dbReference>
<keyword evidence="4" id="KW-0963">Cytoplasm</keyword>
<dbReference type="GO" id="GO:0005737">
    <property type="term" value="C:cytoplasm"/>
    <property type="evidence" value="ECO:0007669"/>
    <property type="project" value="UniProtKB-SubCell"/>
</dbReference>
<feature type="domain" description="Rubredoxin binding" evidence="10">
    <location>
        <begin position="314"/>
        <end position="383"/>
    </location>
</feature>
<dbReference type="InterPro" id="IPR036188">
    <property type="entry name" value="FAD/NAD-bd_sf"/>
</dbReference>
<dbReference type="RefSeq" id="WP_065679359.1">
    <property type="nucleotide sequence ID" value="NZ_AP025461.1"/>
</dbReference>
<dbReference type="GO" id="GO:0016491">
    <property type="term" value="F:oxidoreductase activity"/>
    <property type="evidence" value="ECO:0007669"/>
    <property type="project" value="UniProtKB-KW"/>
</dbReference>
<protein>
    <submittedName>
        <fullName evidence="11">Nitric oxide reductase FlRd-NAD(+) reductase</fullName>
        <ecNumber evidence="11">1.18.1.-</ecNumber>
    </submittedName>
</protein>
<keyword evidence="7 11" id="KW-0560">Oxidoreductase</keyword>
<evidence type="ECO:0000313" key="12">
    <source>
        <dbReference type="Proteomes" id="UP000092876"/>
    </source>
</evidence>
<dbReference type="Pfam" id="PF18113">
    <property type="entry name" value="Rbx_binding"/>
    <property type="match status" value="1"/>
</dbReference>
<dbReference type="PRINTS" id="PR00411">
    <property type="entry name" value="PNDRDTASEI"/>
</dbReference>
<evidence type="ECO:0000256" key="8">
    <source>
        <dbReference type="ARBA" id="ARBA00023027"/>
    </source>
</evidence>
<dbReference type="InterPro" id="IPR050260">
    <property type="entry name" value="FAD-bd_OxRdtase"/>
</dbReference>
<comment type="cofactor">
    <cofactor evidence="1">
        <name>FAD</name>
        <dbReference type="ChEBI" id="CHEBI:57692"/>
    </cofactor>
</comment>
<dbReference type="PANTHER" id="PTHR43429">
    <property type="entry name" value="PYRIDINE NUCLEOTIDE-DISULFIDE OXIDOREDUCTASE DOMAIN-CONTAINING"/>
    <property type="match status" value="1"/>
</dbReference>
<evidence type="ECO:0000256" key="3">
    <source>
        <dbReference type="ARBA" id="ARBA00006442"/>
    </source>
</evidence>
<comment type="subcellular location">
    <subcellularLocation>
        <location evidence="2">Cytoplasm</location>
    </subcellularLocation>
</comment>
<dbReference type="SUPFAM" id="SSF51905">
    <property type="entry name" value="FAD/NAD(P)-binding domain"/>
    <property type="match status" value="1"/>
</dbReference>
<dbReference type="AlphaFoldDB" id="A0A1C3IUG4"/>